<dbReference type="EMBL" id="CP003532">
    <property type="protein sequence ID" value="AFK05825.1"/>
    <property type="molecule type" value="Genomic_DNA"/>
</dbReference>
<evidence type="ECO:0000313" key="2">
    <source>
        <dbReference type="EMBL" id="AFK05825.1"/>
    </source>
</evidence>
<dbReference type="eggNOG" id="COG2832">
    <property type="taxonomic scope" value="Bacteria"/>
</dbReference>
<feature type="transmembrane region" description="Helical" evidence="1">
    <location>
        <begin position="101"/>
        <end position="120"/>
    </location>
</feature>
<protein>
    <recommendedName>
        <fullName evidence="4">DUF454 domain-containing protein</fullName>
    </recommendedName>
</protein>
<evidence type="ECO:0000256" key="1">
    <source>
        <dbReference type="SAM" id="Phobius"/>
    </source>
</evidence>
<evidence type="ECO:0008006" key="4">
    <source>
        <dbReference type="Google" id="ProtNLM"/>
    </source>
</evidence>
<dbReference type="KEGG" id="mpg:Theba_0074"/>
<dbReference type="AlphaFoldDB" id="I2F1M2"/>
<dbReference type="PANTHER" id="PTHR35813">
    <property type="entry name" value="INNER MEMBRANE PROTEIN YBAN"/>
    <property type="match status" value="1"/>
</dbReference>
<feature type="transmembrane region" description="Helical" evidence="1">
    <location>
        <begin position="7"/>
        <end position="28"/>
    </location>
</feature>
<feature type="transmembrane region" description="Helical" evidence="1">
    <location>
        <begin position="48"/>
        <end position="66"/>
    </location>
</feature>
<dbReference type="RefSeq" id="WP_014729998.1">
    <property type="nucleotide sequence ID" value="NC_017934.1"/>
</dbReference>
<keyword evidence="1" id="KW-0812">Transmembrane</keyword>
<reference evidence="2 3" key="1">
    <citation type="journal article" date="2012" name="Genome Biol. Evol.">
        <title>Genome Sequence of the Mesophilic Thermotogales Bacterium Mesotoga prima MesG1.Ag.4.2 Reveals the Largest Thermotogales Genome To Date.</title>
        <authorList>
            <person name="Zhaxybayeva O."/>
            <person name="Swithers K.S."/>
            <person name="Foght J."/>
            <person name="Green A.G."/>
            <person name="Bruce D."/>
            <person name="Detter C."/>
            <person name="Han S."/>
            <person name="Teshima H."/>
            <person name="Han J."/>
            <person name="Woyke T."/>
            <person name="Pitluck S."/>
            <person name="Nolan M."/>
            <person name="Ivanova N."/>
            <person name="Pati A."/>
            <person name="Land M.L."/>
            <person name="Dlutek M."/>
            <person name="Doolittle W.F."/>
            <person name="Noll K.M."/>
            <person name="Nesbo C.L."/>
        </authorList>
    </citation>
    <scope>NUCLEOTIDE SEQUENCE [LARGE SCALE GENOMIC DNA]</scope>
    <source>
        <strain evidence="3">mesG1.Ag.4.2</strain>
    </source>
</reference>
<accession>I2F1M2</accession>
<gene>
    <name evidence="2" type="ORF">Theba_0074</name>
</gene>
<dbReference type="Pfam" id="PF04304">
    <property type="entry name" value="DUF454"/>
    <property type="match status" value="1"/>
</dbReference>
<sequence length="146" mass="16571" precursor="true">MRLKRILLSIAGSLFLFLGITGIILPLLPTTPFLLLAAFCYLRSSKKLYRWLISHRLFGAYIYSYLHFRAVRRRARNLALLLLWSTLTLTMILISNTAVTLILVGVGVAVSIHLLQLKILTAEMLEKVREGLKNPEMIDKYPGSND</sequence>
<keyword evidence="3" id="KW-1185">Reference proteome</keyword>
<dbReference type="PANTHER" id="PTHR35813:SF1">
    <property type="entry name" value="INNER MEMBRANE PROTEIN YBAN"/>
    <property type="match status" value="1"/>
</dbReference>
<dbReference type="GO" id="GO:0005886">
    <property type="term" value="C:plasma membrane"/>
    <property type="evidence" value="ECO:0007669"/>
    <property type="project" value="TreeGrafter"/>
</dbReference>
<keyword evidence="1" id="KW-0472">Membrane</keyword>
<dbReference type="GeneID" id="87105944"/>
<dbReference type="InterPro" id="IPR007401">
    <property type="entry name" value="DUF454"/>
</dbReference>
<proteinExistence type="predicted"/>
<evidence type="ECO:0000313" key="3">
    <source>
        <dbReference type="Proteomes" id="UP000002881"/>
    </source>
</evidence>
<name>I2F1M2_9BACT</name>
<dbReference type="Proteomes" id="UP000002881">
    <property type="component" value="Chromosome"/>
</dbReference>
<dbReference type="HOGENOM" id="CLU_113299_2_0_0"/>
<keyword evidence="1" id="KW-1133">Transmembrane helix</keyword>
<organism evidence="2 3">
    <name type="scientific">Mesotoga prima MesG1.Ag.4.2</name>
    <dbReference type="NCBI Taxonomy" id="660470"/>
    <lineage>
        <taxon>Bacteria</taxon>
        <taxon>Thermotogati</taxon>
        <taxon>Thermotogota</taxon>
        <taxon>Thermotogae</taxon>
        <taxon>Kosmotogales</taxon>
        <taxon>Kosmotogaceae</taxon>
        <taxon>Mesotoga</taxon>
    </lineage>
</organism>